<evidence type="ECO:0000313" key="2">
    <source>
        <dbReference type="Proteomes" id="UP001060215"/>
    </source>
</evidence>
<dbReference type="EMBL" id="CM045764">
    <property type="protein sequence ID" value="KAI8009124.1"/>
    <property type="molecule type" value="Genomic_DNA"/>
</dbReference>
<keyword evidence="2" id="KW-1185">Reference proteome</keyword>
<organism evidence="1 2">
    <name type="scientific">Camellia lanceoleosa</name>
    <dbReference type="NCBI Taxonomy" id="1840588"/>
    <lineage>
        <taxon>Eukaryota</taxon>
        <taxon>Viridiplantae</taxon>
        <taxon>Streptophyta</taxon>
        <taxon>Embryophyta</taxon>
        <taxon>Tracheophyta</taxon>
        <taxon>Spermatophyta</taxon>
        <taxon>Magnoliopsida</taxon>
        <taxon>eudicotyledons</taxon>
        <taxon>Gunneridae</taxon>
        <taxon>Pentapetalae</taxon>
        <taxon>asterids</taxon>
        <taxon>Ericales</taxon>
        <taxon>Theaceae</taxon>
        <taxon>Camellia</taxon>
    </lineage>
</organism>
<accession>A0ACC0H834</accession>
<dbReference type="Proteomes" id="UP001060215">
    <property type="component" value="Chromosome 7"/>
</dbReference>
<keyword evidence="1" id="KW-0032">Aminotransferase</keyword>
<gene>
    <name evidence="1" type="ORF">LOK49_LG07G02886</name>
</gene>
<evidence type="ECO:0000313" key="1">
    <source>
        <dbReference type="EMBL" id="KAI8009124.1"/>
    </source>
</evidence>
<sequence length="237" mass="25564">MDRRPRTRPCLGWDVAPQALKVVGIKSNNKKANNLSQIVYVLNLKEKPLKKIPERSSLQQITADQYASHSAMLSSLLVAWSPVMHWMSETGSVSTNYSSDHCSILAVGGKSGLILFVLMGVFGSIGAVLTLGSLSKRLIVPGWRRGWFVINDPSDIFKNPKVYPPAGYPPTGGYPPARYPPTGGYPPAGYPFQGGYPPAGYPGLSAYPPPGGYLPAIYPGPSAPPYPACNFFVRVRA</sequence>
<keyword evidence="1" id="KW-0808">Transferase</keyword>
<proteinExistence type="predicted"/>
<name>A0ACC0H834_9ERIC</name>
<protein>
    <submittedName>
        <fullName evidence="1">Aminotransferase TAT2</fullName>
    </submittedName>
</protein>
<comment type="caution">
    <text evidence="1">The sequence shown here is derived from an EMBL/GenBank/DDBJ whole genome shotgun (WGS) entry which is preliminary data.</text>
</comment>
<reference evidence="1 2" key="1">
    <citation type="journal article" date="2022" name="Plant J.">
        <title>Chromosome-level genome of Camellia lanceoleosa provides a valuable resource for understanding genome evolution and self-incompatibility.</title>
        <authorList>
            <person name="Gong W."/>
            <person name="Xiao S."/>
            <person name="Wang L."/>
            <person name="Liao Z."/>
            <person name="Chang Y."/>
            <person name="Mo W."/>
            <person name="Hu G."/>
            <person name="Li W."/>
            <person name="Zhao G."/>
            <person name="Zhu H."/>
            <person name="Hu X."/>
            <person name="Ji K."/>
            <person name="Xiang X."/>
            <person name="Song Q."/>
            <person name="Yuan D."/>
            <person name="Jin S."/>
            <person name="Zhang L."/>
        </authorList>
    </citation>
    <scope>NUCLEOTIDE SEQUENCE [LARGE SCALE GENOMIC DNA]</scope>
    <source>
        <strain evidence="1">SQ_2022a</strain>
    </source>
</reference>